<accession>A0AAV8RH48</accession>
<proteinExistence type="predicted"/>
<dbReference type="EMBL" id="JAQQAF010000003">
    <property type="protein sequence ID" value="KAJ8498311.1"/>
    <property type="molecule type" value="Genomic_DNA"/>
</dbReference>
<dbReference type="Proteomes" id="UP001222027">
    <property type="component" value="Unassembled WGS sequence"/>
</dbReference>
<sequence>MYSLDFLSISDSAYSSSSLGRFFLGLGCSASAASSPWPRVFLKPKKARNDFLPLPISYELCGSGQDLNPNRNPIRAQKRSTSKSIDASGRRQIYCIVNLNPNRNPIRAVDGTGGGVIAAHAHLQERSRSRDLGNSDLFGADGGVRRRTAIWIAWISTRFPELKLLELIRHLGIIYILQL</sequence>
<keyword evidence="2" id="KW-1185">Reference proteome</keyword>
<comment type="caution">
    <text evidence="1">The sequence shown here is derived from an EMBL/GenBank/DDBJ whole genome shotgun (WGS) entry which is preliminary data.</text>
</comment>
<evidence type="ECO:0000313" key="1">
    <source>
        <dbReference type="EMBL" id="KAJ8498311.1"/>
    </source>
</evidence>
<evidence type="ECO:0000313" key="2">
    <source>
        <dbReference type="Proteomes" id="UP001222027"/>
    </source>
</evidence>
<organism evidence="1 2">
    <name type="scientific">Ensete ventricosum</name>
    <name type="common">Abyssinian banana</name>
    <name type="synonym">Musa ensete</name>
    <dbReference type="NCBI Taxonomy" id="4639"/>
    <lineage>
        <taxon>Eukaryota</taxon>
        <taxon>Viridiplantae</taxon>
        <taxon>Streptophyta</taxon>
        <taxon>Embryophyta</taxon>
        <taxon>Tracheophyta</taxon>
        <taxon>Spermatophyta</taxon>
        <taxon>Magnoliopsida</taxon>
        <taxon>Liliopsida</taxon>
        <taxon>Zingiberales</taxon>
        <taxon>Musaceae</taxon>
        <taxon>Ensete</taxon>
    </lineage>
</organism>
<protein>
    <submittedName>
        <fullName evidence="1">Uncharacterized protein</fullName>
    </submittedName>
</protein>
<reference evidence="1 2" key="1">
    <citation type="submission" date="2022-12" db="EMBL/GenBank/DDBJ databases">
        <title>Chromosome-scale assembly of the Ensete ventricosum genome.</title>
        <authorList>
            <person name="Dussert Y."/>
            <person name="Stocks J."/>
            <person name="Wendawek A."/>
            <person name="Woldeyes F."/>
            <person name="Nichols R.A."/>
            <person name="Borrell J.S."/>
        </authorList>
    </citation>
    <scope>NUCLEOTIDE SEQUENCE [LARGE SCALE GENOMIC DNA]</scope>
    <source>
        <strain evidence="2">cv. Maze</strain>
        <tissue evidence="1">Seeds</tissue>
    </source>
</reference>
<gene>
    <name evidence="1" type="ORF">OPV22_008863</name>
</gene>
<name>A0AAV8RH48_ENSVE</name>
<dbReference type="AlphaFoldDB" id="A0AAV8RH48"/>